<sequence length="157" mass="18033">MAIKISGAPRQFDENELKARQAKHHHMYRETSACTQLIRGGHPLDLFQRVVTAAKSGLEIAAKYPVSLEPMAYSLYMMKSVEEQESDLAAIDAEVRIAYIEELKQEHADYQERLYAQLVESEERKQQEKAETAKQKVLTELRKQSMSCYSQLQIPES</sequence>
<dbReference type="AlphaFoldDB" id="A0A5C5PQY4"/>
<evidence type="ECO:0000313" key="2">
    <source>
        <dbReference type="EMBL" id="TWR81662.1"/>
    </source>
</evidence>
<dbReference type="OrthoDB" id="7021678at2"/>
<dbReference type="Proteomes" id="UP000317901">
    <property type="component" value="Unassembled WGS sequence"/>
</dbReference>
<name>A0A5C5PQY4_9PSED</name>
<comment type="caution">
    <text evidence="2">The sequence shown here is derived from an EMBL/GenBank/DDBJ whole genome shotgun (WGS) entry which is preliminary data.</text>
</comment>
<dbReference type="EMBL" id="VFIP01000070">
    <property type="protein sequence ID" value="TWR81662.1"/>
    <property type="molecule type" value="Genomic_DNA"/>
</dbReference>
<dbReference type="RefSeq" id="WP_146427574.1">
    <property type="nucleotide sequence ID" value="NZ_VFIP01000070.1"/>
</dbReference>
<gene>
    <name evidence="2" type="ORF">FJD37_22285</name>
</gene>
<evidence type="ECO:0000256" key="1">
    <source>
        <dbReference type="SAM" id="Coils"/>
    </source>
</evidence>
<evidence type="ECO:0000313" key="3">
    <source>
        <dbReference type="Proteomes" id="UP000317901"/>
    </source>
</evidence>
<proteinExistence type="predicted"/>
<organism evidence="2 3">
    <name type="scientific">Pseudomonas saxonica</name>
    <dbReference type="NCBI Taxonomy" id="2600598"/>
    <lineage>
        <taxon>Bacteria</taxon>
        <taxon>Pseudomonadati</taxon>
        <taxon>Pseudomonadota</taxon>
        <taxon>Gammaproteobacteria</taxon>
        <taxon>Pseudomonadales</taxon>
        <taxon>Pseudomonadaceae</taxon>
        <taxon>Pseudomonas</taxon>
    </lineage>
</organism>
<feature type="coiled-coil region" evidence="1">
    <location>
        <begin position="100"/>
        <end position="136"/>
    </location>
</feature>
<accession>A0A5C5PQY4</accession>
<keyword evidence="1" id="KW-0175">Coiled coil</keyword>
<reference evidence="2 3" key="1">
    <citation type="submission" date="2019-06" db="EMBL/GenBank/DDBJ databases">
        <title>Pseudomonas bimorpha sp. nov. isolated from bovine raw milk and skim milk concentrate.</title>
        <authorList>
            <person name="Hofmann K."/>
            <person name="Huptas C."/>
            <person name="Doll E."/>
            <person name="Scherer S."/>
            <person name="Wenning M."/>
        </authorList>
    </citation>
    <scope>NUCLEOTIDE SEQUENCE [LARGE SCALE GENOMIC DNA]</scope>
    <source>
        <strain evidence="2 3">DSM 108990</strain>
    </source>
</reference>
<protein>
    <submittedName>
        <fullName evidence="2">Uncharacterized protein</fullName>
    </submittedName>
</protein>